<dbReference type="AlphaFoldDB" id="A0A5N6GYH9"/>
<dbReference type="EMBL" id="ML734598">
    <property type="protein sequence ID" value="KAB8246604.1"/>
    <property type="molecule type" value="Genomic_DNA"/>
</dbReference>
<evidence type="ECO:0000313" key="1">
    <source>
        <dbReference type="EMBL" id="KAB8246604.1"/>
    </source>
</evidence>
<sequence length="55" mass="6582">MFEAETVLCMSVLFVYTFHGRLPLVYSFNDGFEEESDIHMYLEEIDRVLIEELLF</sequence>
<organism evidence="1">
    <name type="scientific">Aspergillus flavus</name>
    <dbReference type="NCBI Taxonomy" id="5059"/>
    <lineage>
        <taxon>Eukaryota</taxon>
        <taxon>Fungi</taxon>
        <taxon>Dikarya</taxon>
        <taxon>Ascomycota</taxon>
        <taxon>Pezizomycotina</taxon>
        <taxon>Eurotiomycetes</taxon>
        <taxon>Eurotiomycetidae</taxon>
        <taxon>Eurotiales</taxon>
        <taxon>Aspergillaceae</taxon>
        <taxon>Aspergillus</taxon>
        <taxon>Aspergillus subgen. Circumdati</taxon>
    </lineage>
</organism>
<name>A0A5N6GYH9_ASPFL</name>
<reference evidence="1" key="1">
    <citation type="submission" date="2019-04" db="EMBL/GenBank/DDBJ databases">
        <title>Friends and foes A comparative genomics study of 23 Aspergillus species from section Flavi.</title>
        <authorList>
            <consortium name="DOE Joint Genome Institute"/>
            <person name="Kjaerbolling I."/>
            <person name="Vesth T."/>
            <person name="Frisvad J.C."/>
            <person name="Nybo J.L."/>
            <person name="Theobald S."/>
            <person name="Kildgaard S."/>
            <person name="Isbrandt T."/>
            <person name="Kuo A."/>
            <person name="Sato A."/>
            <person name="Lyhne E.K."/>
            <person name="Kogle M.E."/>
            <person name="Wiebenga A."/>
            <person name="Kun R.S."/>
            <person name="Lubbers R.J."/>
            <person name="Makela M.R."/>
            <person name="Barry K."/>
            <person name="Chovatia M."/>
            <person name="Clum A."/>
            <person name="Daum C."/>
            <person name="Haridas S."/>
            <person name="He G."/>
            <person name="LaButti K."/>
            <person name="Lipzen A."/>
            <person name="Mondo S."/>
            <person name="Riley R."/>
            <person name="Salamov A."/>
            <person name="Simmons B.A."/>
            <person name="Magnuson J.K."/>
            <person name="Henrissat B."/>
            <person name="Mortensen U.H."/>
            <person name="Larsen T.O."/>
            <person name="Devries R.P."/>
            <person name="Grigoriev I.V."/>
            <person name="Machida M."/>
            <person name="Baker S.E."/>
            <person name="Andersen M.R."/>
        </authorList>
    </citation>
    <scope>NUCLEOTIDE SEQUENCE [LARGE SCALE GENOMIC DNA]</scope>
    <source>
        <strain evidence="1">CBS 121.62</strain>
    </source>
</reference>
<dbReference type="Proteomes" id="UP000325434">
    <property type="component" value="Unassembled WGS sequence"/>
</dbReference>
<gene>
    <name evidence="1" type="ORF">BDV35DRAFT_353692</name>
</gene>
<dbReference type="VEuPathDB" id="FungiDB:F9C07_2217114"/>
<proteinExistence type="predicted"/>
<accession>A0A5N6GYH9</accession>
<protein>
    <submittedName>
        <fullName evidence="1">Uncharacterized protein</fullName>
    </submittedName>
</protein>